<feature type="domain" description="Rad26-like C-terminal" evidence="3">
    <location>
        <begin position="775"/>
        <end position="839"/>
    </location>
</feature>
<protein>
    <recommendedName>
        <fullName evidence="7">DNA repair protein Rad26</fullName>
    </recommendedName>
</protein>
<feature type="domain" description="Rad26-like helical repeats" evidence="2">
    <location>
        <begin position="482"/>
        <end position="766"/>
    </location>
</feature>
<organism evidence="5 6">
    <name type="scientific">Parathielavia hyrcaniae</name>
    <dbReference type="NCBI Taxonomy" id="113614"/>
    <lineage>
        <taxon>Eukaryota</taxon>
        <taxon>Fungi</taxon>
        <taxon>Dikarya</taxon>
        <taxon>Ascomycota</taxon>
        <taxon>Pezizomycotina</taxon>
        <taxon>Sordariomycetes</taxon>
        <taxon>Sordariomycetidae</taxon>
        <taxon>Sordariales</taxon>
        <taxon>Chaetomiaceae</taxon>
        <taxon>Parathielavia</taxon>
    </lineage>
</organism>
<feature type="compositionally biased region" description="Low complexity" evidence="1">
    <location>
        <begin position="29"/>
        <end position="43"/>
    </location>
</feature>
<reference evidence="5" key="2">
    <citation type="submission" date="2023-05" db="EMBL/GenBank/DDBJ databases">
        <authorList>
            <consortium name="Lawrence Berkeley National Laboratory"/>
            <person name="Steindorff A."/>
            <person name="Hensen N."/>
            <person name="Bonometti L."/>
            <person name="Westerberg I."/>
            <person name="Brannstrom I.O."/>
            <person name="Guillou S."/>
            <person name="Cros-Aarteil S."/>
            <person name="Calhoun S."/>
            <person name="Haridas S."/>
            <person name="Kuo A."/>
            <person name="Mondo S."/>
            <person name="Pangilinan J."/>
            <person name="Riley R."/>
            <person name="Labutti K."/>
            <person name="Andreopoulos B."/>
            <person name="Lipzen A."/>
            <person name="Chen C."/>
            <person name="Yanf M."/>
            <person name="Daum C."/>
            <person name="Ng V."/>
            <person name="Clum A."/>
            <person name="Ohm R."/>
            <person name="Martin F."/>
            <person name="Silar P."/>
            <person name="Natvig D."/>
            <person name="Lalanne C."/>
            <person name="Gautier V."/>
            <person name="Ament-Velasquez S.L."/>
            <person name="Kruys A."/>
            <person name="Hutchinson M.I."/>
            <person name="Powell A.J."/>
            <person name="Barry K."/>
            <person name="Miller A.N."/>
            <person name="Grigoriev I.V."/>
            <person name="Debuchy R."/>
            <person name="Gladieux P."/>
            <person name="Thoren M.H."/>
            <person name="Johannesson H."/>
        </authorList>
    </citation>
    <scope>NUCLEOTIDE SEQUENCE</scope>
    <source>
        <strain evidence="5">CBS 757.83</strain>
    </source>
</reference>
<feature type="compositionally biased region" description="Pro residues" evidence="1">
    <location>
        <begin position="158"/>
        <end position="170"/>
    </location>
</feature>
<evidence type="ECO:0000259" key="3">
    <source>
        <dbReference type="Pfam" id="PF21046"/>
    </source>
</evidence>
<feature type="domain" description="Rad26-like N-terminal" evidence="4">
    <location>
        <begin position="376"/>
        <end position="423"/>
    </location>
</feature>
<feature type="compositionally biased region" description="Pro residues" evidence="1">
    <location>
        <begin position="76"/>
        <end position="90"/>
    </location>
</feature>
<name>A0AAN6PV48_9PEZI</name>
<dbReference type="EMBL" id="MU863758">
    <property type="protein sequence ID" value="KAK4095926.1"/>
    <property type="molecule type" value="Genomic_DNA"/>
</dbReference>
<evidence type="ECO:0000259" key="4">
    <source>
        <dbReference type="Pfam" id="PF21048"/>
    </source>
</evidence>
<feature type="region of interest" description="Disordered" evidence="1">
    <location>
        <begin position="298"/>
        <end position="336"/>
    </location>
</feature>
<dbReference type="InterPro" id="IPR048379">
    <property type="entry name" value="Rad26-like_C"/>
</dbReference>
<feature type="compositionally biased region" description="Polar residues" evidence="1">
    <location>
        <begin position="178"/>
        <end position="188"/>
    </location>
</feature>
<dbReference type="InterPro" id="IPR022093">
    <property type="entry name" value="Rad26-like_helical"/>
</dbReference>
<evidence type="ECO:0000256" key="1">
    <source>
        <dbReference type="SAM" id="MobiDB-lite"/>
    </source>
</evidence>
<dbReference type="Pfam" id="PF12331">
    <property type="entry name" value="Rad26-like_helical_rpts"/>
    <property type="match status" value="1"/>
</dbReference>
<dbReference type="Pfam" id="PF21048">
    <property type="entry name" value="Rad26-like_N"/>
    <property type="match status" value="1"/>
</dbReference>
<dbReference type="PANTHER" id="PTHR48125:SF16">
    <property type="entry name" value="UBZ4-TYPE DOMAIN-CONTAINING PROTEIN"/>
    <property type="match status" value="1"/>
</dbReference>
<dbReference type="PANTHER" id="PTHR48125">
    <property type="entry name" value="LP07818P1"/>
    <property type="match status" value="1"/>
</dbReference>
<proteinExistence type="predicted"/>
<evidence type="ECO:0000259" key="2">
    <source>
        <dbReference type="Pfam" id="PF12331"/>
    </source>
</evidence>
<keyword evidence="6" id="KW-1185">Reference proteome</keyword>
<dbReference type="InterPro" id="IPR048380">
    <property type="entry name" value="Rad26-like_N"/>
</dbReference>
<dbReference type="Proteomes" id="UP001305647">
    <property type="component" value="Unassembled WGS sequence"/>
</dbReference>
<feature type="compositionally biased region" description="Acidic residues" evidence="1">
    <location>
        <begin position="56"/>
        <end position="68"/>
    </location>
</feature>
<evidence type="ECO:0000313" key="5">
    <source>
        <dbReference type="EMBL" id="KAK4095926.1"/>
    </source>
</evidence>
<accession>A0AAN6PV48</accession>
<gene>
    <name evidence="5" type="ORF">N658DRAFT_459540</name>
</gene>
<evidence type="ECO:0008006" key="7">
    <source>
        <dbReference type="Google" id="ProtNLM"/>
    </source>
</evidence>
<evidence type="ECO:0000313" key="6">
    <source>
        <dbReference type="Proteomes" id="UP001305647"/>
    </source>
</evidence>
<reference evidence="5" key="1">
    <citation type="journal article" date="2023" name="Mol. Phylogenet. Evol.">
        <title>Genome-scale phylogeny and comparative genomics of the fungal order Sordariales.</title>
        <authorList>
            <person name="Hensen N."/>
            <person name="Bonometti L."/>
            <person name="Westerberg I."/>
            <person name="Brannstrom I.O."/>
            <person name="Guillou S."/>
            <person name="Cros-Aarteil S."/>
            <person name="Calhoun S."/>
            <person name="Haridas S."/>
            <person name="Kuo A."/>
            <person name="Mondo S."/>
            <person name="Pangilinan J."/>
            <person name="Riley R."/>
            <person name="LaButti K."/>
            <person name="Andreopoulos B."/>
            <person name="Lipzen A."/>
            <person name="Chen C."/>
            <person name="Yan M."/>
            <person name="Daum C."/>
            <person name="Ng V."/>
            <person name="Clum A."/>
            <person name="Steindorff A."/>
            <person name="Ohm R.A."/>
            <person name="Martin F."/>
            <person name="Silar P."/>
            <person name="Natvig D.O."/>
            <person name="Lalanne C."/>
            <person name="Gautier V."/>
            <person name="Ament-Velasquez S.L."/>
            <person name="Kruys A."/>
            <person name="Hutchinson M.I."/>
            <person name="Powell A.J."/>
            <person name="Barry K."/>
            <person name="Miller A.N."/>
            <person name="Grigoriev I.V."/>
            <person name="Debuchy R."/>
            <person name="Gladieux P."/>
            <person name="Hiltunen Thoren M."/>
            <person name="Johannesson H."/>
        </authorList>
    </citation>
    <scope>NUCLEOTIDE SEQUENCE</scope>
    <source>
        <strain evidence="5">CBS 757.83</strain>
    </source>
</reference>
<dbReference type="AlphaFoldDB" id="A0AAN6PV48"/>
<feature type="region of interest" description="Disordered" evidence="1">
    <location>
        <begin position="23"/>
        <end position="188"/>
    </location>
</feature>
<sequence>MDDFSDDSLDDLNETVLQELENNAIQFTQARQSPSQAAQPQPRFQNAPTQHSAVEYDFDDDDLDDTIVIDEHAQPQRPPPHAQQPLPPQPRHAAAGGTQRWNHHLPPSRPSYPTRPQFPQPSRTIPQPVPLQRYPAPSQRYPPPSGPQQAPPSQFARPPLPIPRPYPQPSQAPHAGPANQNDVISNLQARLSELQSDLTAAKGEASILRSKYEKARATHDAEVARLKKETADQLAKQERLAEQARAAERTTATELQFARQDLREELGRVKFRRKDGPATPRKDTRTWGIADGFDGVEILSSPTKGQSLKRKDSTPALPGLPPAERTPSKGKRKRPIVDSPTFALETDGGDAVFDQPHATTPSLFSPLVFRPQPLDYLRLFLDHTAIHGQPPTFDDFSHYAFPSDPQHSLASMLLQKLPQMGRPGDPVSLLVDFADTIIEMWHRCLSERYYGPIYHLVALVLYTLDFNAVDVAPHIIAPLIPVCATTCRLVALPQLNTVDGNLAEHPDAVIRQLCLNINVTQCLSLLSLAALACLPQSFEERGPDSAVPSPQLEFWRTMEFDFVLMMLSPKHPEADWLAMMSLIRTSVAPDSIGPIPSSATGAGVVEAQTPAAVAATLIDCVSSFLCAMHPPRWAADPGSVKEIVARNAALDTLATFATSPFGALQIAESDVAIPRLVTMLCWAIDRLYDSDLPVKVERKTDPGGSQTEAGDDMDLDRGGGVHKNEMNGPNPAAKGMLDLEFDPTPDPMTLLYHIISRATWFLHYLVTDQRTAGVANVSAKLAASHGGSQRYCLTLARLTFAEEDLVLEAGIDAETVELAHELLELAVTPDEGEEISEMFD</sequence>
<feature type="compositionally biased region" description="Pro residues" evidence="1">
    <location>
        <begin position="140"/>
        <end position="150"/>
    </location>
</feature>
<comment type="caution">
    <text evidence="5">The sequence shown here is derived from an EMBL/GenBank/DDBJ whole genome shotgun (WGS) entry which is preliminary data.</text>
</comment>
<dbReference type="Pfam" id="PF21046">
    <property type="entry name" value="Rad26-like_C"/>
    <property type="match status" value="1"/>
</dbReference>